<dbReference type="Proteomes" id="UP000009026">
    <property type="component" value="Chromosome"/>
</dbReference>
<gene>
    <name evidence="3" type="ORF">A176_004349</name>
</gene>
<dbReference type="GO" id="GO:0006935">
    <property type="term" value="P:chemotaxis"/>
    <property type="evidence" value="ECO:0007669"/>
    <property type="project" value="InterPro"/>
</dbReference>
<dbReference type="PATRIC" id="fig|1297742.4.peg.4391"/>
<name>A0A0H4XGS2_9BACT</name>
<feature type="domain" description="CheW-like" evidence="2">
    <location>
        <begin position="46"/>
        <end position="187"/>
    </location>
</feature>
<dbReference type="InterPro" id="IPR002545">
    <property type="entry name" value="CheW-lke_dom"/>
</dbReference>
<dbReference type="Gene3D" id="2.40.50.180">
    <property type="entry name" value="CheA-289, Domain 4"/>
    <property type="match status" value="1"/>
</dbReference>
<dbReference type="GO" id="GO:0007165">
    <property type="term" value="P:signal transduction"/>
    <property type="evidence" value="ECO:0007669"/>
    <property type="project" value="InterPro"/>
</dbReference>
<protein>
    <submittedName>
        <fullName evidence="3">Positive regulator of CheA protein activity (CheW)</fullName>
    </submittedName>
</protein>
<dbReference type="SUPFAM" id="SSF50341">
    <property type="entry name" value="CheW-like"/>
    <property type="match status" value="1"/>
</dbReference>
<keyword evidence="4" id="KW-1185">Reference proteome</keyword>
<reference evidence="3 4" key="1">
    <citation type="journal article" date="2016" name="PLoS ONE">
        <title>Complete Genome Sequence and Comparative Genomics of a Novel Myxobacterium Myxococcus hansupus.</title>
        <authorList>
            <person name="Sharma G."/>
            <person name="Narwani T."/>
            <person name="Subramanian S."/>
        </authorList>
    </citation>
    <scope>NUCLEOTIDE SEQUENCE [LARGE SCALE GENOMIC DNA]</scope>
    <source>
        <strain evidence="4">mixupus</strain>
    </source>
</reference>
<dbReference type="InterPro" id="IPR036061">
    <property type="entry name" value="CheW-like_dom_sf"/>
</dbReference>
<dbReference type="RefSeq" id="WP_002634826.1">
    <property type="nucleotide sequence ID" value="NZ_CP012109.1"/>
</dbReference>
<dbReference type="EMBL" id="CP012109">
    <property type="protein sequence ID" value="AKQ67437.1"/>
    <property type="molecule type" value="Genomic_DNA"/>
</dbReference>
<dbReference type="AlphaFoldDB" id="A0A0H4XGS2"/>
<sequence>MADTPDNSTVAQSRRLSVEERLRELETEKAQLRQELTSLAGELRLPGMYLTVDAAGTSALMDTESVQEVVRLVELEPLPGAPAHIAGTFVYRGSPAVVVDLSALLGVKREASLDAHLVVCGGGARTVAVLVDRVRDLVEAPVLVDGTPEGTAPLPWDASGLMAGLCRTPEGVRPLLRTSAVLVSPEAP</sequence>
<evidence type="ECO:0000313" key="3">
    <source>
        <dbReference type="EMBL" id="AKQ67437.1"/>
    </source>
</evidence>
<dbReference type="OrthoDB" id="5382403at2"/>
<dbReference type="eggNOG" id="COG0835">
    <property type="taxonomic scope" value="Bacteria"/>
</dbReference>
<dbReference type="PROSITE" id="PS50851">
    <property type="entry name" value="CHEW"/>
    <property type="match status" value="1"/>
</dbReference>
<dbReference type="KEGG" id="mym:A176_004349"/>
<keyword evidence="1" id="KW-0175">Coiled coil</keyword>
<proteinExistence type="predicted"/>
<dbReference type="Pfam" id="PF01584">
    <property type="entry name" value="CheW"/>
    <property type="match status" value="1"/>
</dbReference>
<feature type="coiled-coil region" evidence="1">
    <location>
        <begin position="15"/>
        <end position="42"/>
    </location>
</feature>
<accession>A0A0H4XGS2</accession>
<organism evidence="3 4">
    <name type="scientific">Pseudomyxococcus hansupus</name>
    <dbReference type="NCBI Taxonomy" id="1297742"/>
    <lineage>
        <taxon>Bacteria</taxon>
        <taxon>Pseudomonadati</taxon>
        <taxon>Myxococcota</taxon>
        <taxon>Myxococcia</taxon>
        <taxon>Myxococcales</taxon>
        <taxon>Cystobacterineae</taxon>
        <taxon>Myxococcaceae</taxon>
        <taxon>Pseudomyxococcus</taxon>
    </lineage>
</organism>
<evidence type="ECO:0000256" key="1">
    <source>
        <dbReference type="SAM" id="Coils"/>
    </source>
</evidence>
<dbReference type="STRING" id="1297742.A176_004349"/>
<evidence type="ECO:0000259" key="2">
    <source>
        <dbReference type="PROSITE" id="PS50851"/>
    </source>
</evidence>
<evidence type="ECO:0000313" key="4">
    <source>
        <dbReference type="Proteomes" id="UP000009026"/>
    </source>
</evidence>
<dbReference type="SMART" id="SM00260">
    <property type="entry name" value="CheW"/>
    <property type="match status" value="1"/>
</dbReference>